<feature type="repeat" description="TPR" evidence="3">
    <location>
        <begin position="202"/>
        <end position="235"/>
    </location>
</feature>
<dbReference type="PANTHER" id="PTHR44858:SF1">
    <property type="entry name" value="UDP-N-ACETYLGLUCOSAMINE--PEPTIDE N-ACETYLGLUCOSAMINYLTRANSFERASE SPINDLY-RELATED"/>
    <property type="match status" value="1"/>
</dbReference>
<evidence type="ECO:0000256" key="2">
    <source>
        <dbReference type="ARBA" id="ARBA00022803"/>
    </source>
</evidence>
<reference evidence="4 5" key="1">
    <citation type="submission" date="2016-08" db="EMBL/GenBank/DDBJ databases">
        <title>Draft genome sequence of Candidatus Piscirickettsia litoralis, from seawater.</title>
        <authorList>
            <person name="Wan X."/>
            <person name="Lee A.J."/>
            <person name="Hou S."/>
            <person name="Donachie S.P."/>
        </authorList>
    </citation>
    <scope>NUCLEOTIDE SEQUENCE [LARGE SCALE GENOMIC DNA]</scope>
    <source>
        <strain evidence="4 5">Y2</strain>
    </source>
</reference>
<name>A0ABX3A285_9GAMM</name>
<dbReference type="InterPro" id="IPR050498">
    <property type="entry name" value="Ycf3"/>
</dbReference>
<accession>A0ABX3A285</accession>
<evidence type="ECO:0000256" key="3">
    <source>
        <dbReference type="PROSITE-ProRule" id="PRU00339"/>
    </source>
</evidence>
<dbReference type="PANTHER" id="PTHR44858">
    <property type="entry name" value="TETRATRICOPEPTIDE REPEAT PROTEIN 6"/>
    <property type="match status" value="1"/>
</dbReference>
<dbReference type="PROSITE" id="PS50005">
    <property type="entry name" value="TPR"/>
    <property type="match status" value="2"/>
</dbReference>
<evidence type="ECO:0008006" key="6">
    <source>
        <dbReference type="Google" id="ProtNLM"/>
    </source>
</evidence>
<dbReference type="SMART" id="SM00028">
    <property type="entry name" value="TPR"/>
    <property type="match status" value="5"/>
</dbReference>
<dbReference type="EMBL" id="MDTU01000001">
    <property type="protein sequence ID" value="ODN42943.1"/>
    <property type="molecule type" value="Genomic_DNA"/>
</dbReference>
<keyword evidence="1" id="KW-0677">Repeat</keyword>
<dbReference type="Proteomes" id="UP000094329">
    <property type="component" value="Unassembled WGS sequence"/>
</dbReference>
<proteinExistence type="predicted"/>
<dbReference type="Pfam" id="PF13181">
    <property type="entry name" value="TPR_8"/>
    <property type="match status" value="1"/>
</dbReference>
<dbReference type="InterPro" id="IPR011990">
    <property type="entry name" value="TPR-like_helical_dom_sf"/>
</dbReference>
<sequence>MEDFDTPRAIALIDHPGQIDTVKQLLNNMQLTEHEVVTSLSTESAKTILSTQFDVFFYYFSQSSKLFHIRWLLLQLSKRTVRSPHFVLIQDHTTNQILSLLLEKNKPELLLSKSGCNAGALEKITELMEKREKLSDCYLALEQHNYIKTIEQGQETLADKSLTPTVRVECLRLIAYGYYHLGQLEKALATCDQALTEQNGLTWPYYLRGCIHLQNRDCNAADKEFQRALDIDPSYVIAADELSNSYLKQNRLKEAQKLLGQTVDISPANMERLESLGFIANLNDDPEAATAAMRRLNQIAEESHATLNSSQWLSFAKALCLQVDYDKTGHDAFKELTKLLENNLQLSDEQKDLHVRKSLLQGNFSARLKDQQSASKNYLQAEDLYDNHYHQFTGHSHVDIAQEFYESDHFIAKGDLILRELLWRYRHDSKLYDRIQLFFKSDPFLSTEANTIGIAFYKKKRYQTAVQLLDLAADMRPENSSIQLNAAQANIALFTKAHENKKNALS</sequence>
<dbReference type="Gene3D" id="1.25.40.10">
    <property type="entry name" value="Tetratricopeptide repeat domain"/>
    <property type="match status" value="2"/>
</dbReference>
<dbReference type="InterPro" id="IPR019734">
    <property type="entry name" value="TPR_rpt"/>
</dbReference>
<feature type="repeat" description="TPR" evidence="3">
    <location>
        <begin position="446"/>
        <end position="479"/>
    </location>
</feature>
<keyword evidence="2 3" id="KW-0802">TPR repeat</keyword>
<evidence type="ECO:0000313" key="5">
    <source>
        <dbReference type="Proteomes" id="UP000094329"/>
    </source>
</evidence>
<keyword evidence="5" id="KW-1185">Reference proteome</keyword>
<evidence type="ECO:0000313" key="4">
    <source>
        <dbReference type="EMBL" id="ODN42943.1"/>
    </source>
</evidence>
<organism evidence="4 5">
    <name type="scientific">Piscirickettsia litoralis</name>
    <dbReference type="NCBI Taxonomy" id="1891921"/>
    <lineage>
        <taxon>Bacteria</taxon>
        <taxon>Pseudomonadati</taxon>
        <taxon>Pseudomonadota</taxon>
        <taxon>Gammaproteobacteria</taxon>
        <taxon>Thiotrichales</taxon>
        <taxon>Piscirickettsiaceae</taxon>
        <taxon>Piscirickettsia</taxon>
    </lineage>
</organism>
<gene>
    <name evidence="4" type="ORF">BGC07_08440</name>
</gene>
<comment type="caution">
    <text evidence="4">The sequence shown here is derived from an EMBL/GenBank/DDBJ whole genome shotgun (WGS) entry which is preliminary data.</text>
</comment>
<dbReference type="RefSeq" id="WP_069312739.1">
    <property type="nucleotide sequence ID" value="NZ_MDTU01000001.1"/>
</dbReference>
<protein>
    <recommendedName>
        <fullName evidence="6">Tetratricopeptide repeat protein</fullName>
    </recommendedName>
</protein>
<dbReference type="SUPFAM" id="SSF48452">
    <property type="entry name" value="TPR-like"/>
    <property type="match status" value="1"/>
</dbReference>
<evidence type="ECO:0000256" key="1">
    <source>
        <dbReference type="ARBA" id="ARBA00022737"/>
    </source>
</evidence>